<sequence length="1366" mass="142272">MSEFRFPWFRGGDKKTPRPGAVEVVRADLALTWLAEAWQARVCSDAGVALGRALAGDRICLHLPDGVGDSLGTIGRAAETRVPFLVWTSVRDTADLPALAATGAIVSVARSVQDLVDLSVELRWISERTLLPAVVAYEGRSLGHAIQDVIVPDLGEVRRLFESPEARRPSAGGSEEVLFGPTRTAVPGWFDFDRPLGTDGRSDGASGAAGRLAAALYLNADLLAFPDALTPLGLEQEPVWVGGKADAPEAIVAIGAMTEDLLGVAEAEQRRIVALRRIAPFPAAACARALHGAKSVLVWSAESGSSILTAMVQDALRRHGDERAEVTHWIASMGEMPLRPADVSEALARAPRGKRGNGRGDSGANRNGSVGASAIVGWDLAPREPARPHREALHAGLRREHAEAVELGISASSPSSATAGGSAGRGGKQDAKRGSGGADAAQSVRILARPGLSYLHEVAGILHGILGGHVRSREVETAVGPRELLVALPENEPVDWMEWAQRPHSADVVLPDDVVSLLRGAQTEGEPDWKVDANTLGTVFALLAARRPDLGAKLAERPIRSHLAQRLKEFEPDDRAKRTEALVLAMNTVAERLAAGGAGSADTSTGTPRDTVRVLAAEAPAALGEVTGDGSIIDPARSWQQAVRPWEEDGLASLVPEPGRIAGARPVLTTAFLRSQPTVSSPDAPLPTFDMSTCTGCSACWSVCPESAIQAQALSPAQLLEQAMDKAGGSAGALRRGARQIAQSVASKIQESESAAIALQEIVRAAVVEWIEKNGPQGDDERNALLGAAETVASIAATPARGRTDVFWTDAAEKNRTLLGIAVDPDACTSCGLCAVVCEPESVQMGPRGPRTDWAELQSTGDTSGAVIHAAEATLGVVPARMLSRYVTQSFAGRRDLPGSLGALALRWVVTAIEAIHQPRVIEHRQSLASLADRLGERIRGQLADSVPVGDLDALANAIAGAGRNADLEGVAHGLRTATESGKLDGTSLSRVVEIARRIHDLRWKEDTGCLGAGRARLGLVATSGVEWVSRFPSHPIFGPLRAETADDAVKVWAGLVASHADRAGREAAVCREAERIVTSRDAAPESPDALALPWKELTTEERRVVPPIVLVAREEELVSHLGEIAQVLRDGGAAGVLALSNSGSTGLSPWPLLAAVGSVGAAVQSSPVCPEHLGPALVELLEAGHPFFLRVLASEPAEASEPRSAYDAAVHAVSSGSFPLYVYRPDRPFGQSVEVAEQSLEAAANANSPEWAELAPWLPVGMGGGAGFAGAAGSGDGAGSAAAASGVGGGASQADLDRVRKETEAELVGRLTERLAQMWKMQRTKPESTGTPSGAGATGSGTQAATSGAESGSGASASRNGAQAE</sequence>
<evidence type="ECO:0000313" key="7">
    <source>
        <dbReference type="Proteomes" id="UP000739538"/>
    </source>
</evidence>
<proteinExistence type="predicted"/>
<feature type="compositionally biased region" description="Low complexity" evidence="4">
    <location>
        <begin position="408"/>
        <end position="420"/>
    </location>
</feature>
<dbReference type="InterPro" id="IPR017896">
    <property type="entry name" value="4Fe4S_Fe-S-bd"/>
</dbReference>
<dbReference type="EMBL" id="JAGQHS010000002">
    <property type="protein sequence ID" value="MCA9754318.1"/>
    <property type="molecule type" value="Genomic_DNA"/>
</dbReference>
<organism evidence="6 7">
    <name type="scientific">Eiseniibacteriota bacterium</name>
    <dbReference type="NCBI Taxonomy" id="2212470"/>
    <lineage>
        <taxon>Bacteria</taxon>
        <taxon>Candidatus Eiseniibacteriota</taxon>
    </lineage>
</organism>
<evidence type="ECO:0000313" key="6">
    <source>
        <dbReference type="EMBL" id="MCA9754318.1"/>
    </source>
</evidence>
<dbReference type="SUPFAM" id="SSF52922">
    <property type="entry name" value="TK C-terminal domain-like"/>
    <property type="match status" value="1"/>
</dbReference>
<keyword evidence="3" id="KW-0411">Iron-sulfur</keyword>
<dbReference type="SUPFAM" id="SSF52518">
    <property type="entry name" value="Thiamin diphosphate-binding fold (THDP-binding)"/>
    <property type="match status" value="1"/>
</dbReference>
<dbReference type="GO" id="GO:0046872">
    <property type="term" value="F:metal ion binding"/>
    <property type="evidence" value="ECO:0007669"/>
    <property type="project" value="UniProtKB-KW"/>
</dbReference>
<feature type="domain" description="4Fe-4S ferredoxin-type" evidence="5">
    <location>
        <begin position="685"/>
        <end position="714"/>
    </location>
</feature>
<dbReference type="PROSITE" id="PS51379">
    <property type="entry name" value="4FE4S_FER_2"/>
    <property type="match status" value="2"/>
</dbReference>
<dbReference type="Gene3D" id="3.40.50.970">
    <property type="match status" value="1"/>
</dbReference>
<feature type="region of interest" description="Disordered" evidence="4">
    <location>
        <begin position="408"/>
        <end position="439"/>
    </location>
</feature>
<dbReference type="GO" id="GO:0006979">
    <property type="term" value="P:response to oxidative stress"/>
    <property type="evidence" value="ECO:0007669"/>
    <property type="project" value="TreeGrafter"/>
</dbReference>
<evidence type="ECO:0000256" key="3">
    <source>
        <dbReference type="ARBA" id="ARBA00023014"/>
    </source>
</evidence>
<dbReference type="Gene3D" id="3.30.70.20">
    <property type="match status" value="1"/>
</dbReference>
<comment type="caution">
    <text evidence="6">The sequence shown here is derived from an EMBL/GenBank/DDBJ whole genome shotgun (WGS) entry which is preliminary data.</text>
</comment>
<keyword evidence="2" id="KW-0408">Iron</keyword>
<dbReference type="PANTHER" id="PTHR32154:SF0">
    <property type="entry name" value="PYRUVATE-FLAVODOXIN OXIDOREDUCTASE-RELATED"/>
    <property type="match status" value="1"/>
</dbReference>
<evidence type="ECO:0000256" key="2">
    <source>
        <dbReference type="ARBA" id="ARBA00023004"/>
    </source>
</evidence>
<dbReference type="Pfam" id="PF00037">
    <property type="entry name" value="Fer4"/>
    <property type="match status" value="1"/>
</dbReference>
<evidence type="ECO:0000256" key="4">
    <source>
        <dbReference type="SAM" id="MobiDB-lite"/>
    </source>
</evidence>
<dbReference type="InterPro" id="IPR009014">
    <property type="entry name" value="Transketo_C/PFOR_II"/>
</dbReference>
<protein>
    <submittedName>
        <fullName evidence="6">4Fe-4S binding protein</fullName>
    </submittedName>
</protein>
<gene>
    <name evidence="6" type="ORF">KDA27_00840</name>
</gene>
<dbReference type="InterPro" id="IPR029061">
    <property type="entry name" value="THDP-binding"/>
</dbReference>
<dbReference type="Proteomes" id="UP000739538">
    <property type="component" value="Unassembled WGS sequence"/>
</dbReference>
<feature type="region of interest" description="Disordered" evidence="4">
    <location>
        <begin position="1318"/>
        <end position="1366"/>
    </location>
</feature>
<evidence type="ECO:0000259" key="5">
    <source>
        <dbReference type="PROSITE" id="PS51379"/>
    </source>
</evidence>
<dbReference type="GO" id="GO:0051536">
    <property type="term" value="F:iron-sulfur cluster binding"/>
    <property type="evidence" value="ECO:0007669"/>
    <property type="project" value="UniProtKB-KW"/>
</dbReference>
<accession>A0A956N8P5</accession>
<dbReference type="PROSITE" id="PS00198">
    <property type="entry name" value="4FE4S_FER_1"/>
    <property type="match status" value="2"/>
</dbReference>
<name>A0A956N8P5_UNCEI</name>
<feature type="region of interest" description="Disordered" evidence="4">
    <location>
        <begin position="1273"/>
        <end position="1298"/>
    </location>
</feature>
<feature type="domain" description="4Fe-4S ferredoxin-type" evidence="5">
    <location>
        <begin position="819"/>
        <end position="848"/>
    </location>
</feature>
<keyword evidence="1" id="KW-0479">Metal-binding</keyword>
<dbReference type="PANTHER" id="PTHR32154">
    <property type="entry name" value="PYRUVATE-FLAVODOXIN OXIDOREDUCTASE-RELATED"/>
    <property type="match status" value="1"/>
</dbReference>
<reference evidence="6" key="2">
    <citation type="journal article" date="2021" name="Microbiome">
        <title>Successional dynamics and alternative stable states in a saline activated sludge microbial community over 9 years.</title>
        <authorList>
            <person name="Wang Y."/>
            <person name="Ye J."/>
            <person name="Ju F."/>
            <person name="Liu L."/>
            <person name="Boyd J.A."/>
            <person name="Deng Y."/>
            <person name="Parks D.H."/>
            <person name="Jiang X."/>
            <person name="Yin X."/>
            <person name="Woodcroft B.J."/>
            <person name="Tyson G.W."/>
            <person name="Hugenholtz P."/>
            <person name="Polz M.F."/>
            <person name="Zhang T."/>
        </authorList>
    </citation>
    <scope>NUCLEOTIDE SEQUENCE</scope>
    <source>
        <strain evidence="6">HKST-UBA02</strain>
    </source>
</reference>
<dbReference type="SUPFAM" id="SSF54862">
    <property type="entry name" value="4Fe-4S ferredoxins"/>
    <property type="match status" value="1"/>
</dbReference>
<evidence type="ECO:0000256" key="1">
    <source>
        <dbReference type="ARBA" id="ARBA00022723"/>
    </source>
</evidence>
<dbReference type="InterPro" id="IPR017900">
    <property type="entry name" value="4Fe4S_Fe_S_CS"/>
</dbReference>
<feature type="compositionally biased region" description="Low complexity" evidence="4">
    <location>
        <begin position="1329"/>
        <end position="1366"/>
    </location>
</feature>
<dbReference type="Gene3D" id="3.40.50.920">
    <property type="match status" value="1"/>
</dbReference>
<reference evidence="6" key="1">
    <citation type="submission" date="2020-04" db="EMBL/GenBank/DDBJ databases">
        <authorList>
            <person name="Zhang T."/>
        </authorList>
    </citation>
    <scope>NUCLEOTIDE SEQUENCE</scope>
    <source>
        <strain evidence="6">HKST-UBA02</strain>
    </source>
</reference>
<dbReference type="InterPro" id="IPR050722">
    <property type="entry name" value="Pyruvate:ferred/Flavod_OxRd"/>
</dbReference>